<dbReference type="STRING" id="104421.E2AZX9"/>
<dbReference type="GO" id="GO:0006508">
    <property type="term" value="P:proteolysis"/>
    <property type="evidence" value="ECO:0007669"/>
    <property type="project" value="UniProtKB-KW"/>
</dbReference>
<protein>
    <submittedName>
        <fullName evidence="4">Cathepsin D</fullName>
    </submittedName>
</protein>
<keyword evidence="2" id="KW-0645">Protease</keyword>
<keyword evidence="2" id="KW-0378">Hydrolase</keyword>
<dbReference type="FunFam" id="2.40.70.10:FF:000008">
    <property type="entry name" value="Cathepsin D"/>
    <property type="match status" value="1"/>
</dbReference>
<dbReference type="Gene3D" id="2.60.40.1960">
    <property type="match status" value="1"/>
</dbReference>
<keyword evidence="5" id="KW-1185">Reference proteome</keyword>
<dbReference type="GO" id="GO:0004190">
    <property type="term" value="F:aspartic-type endopeptidase activity"/>
    <property type="evidence" value="ECO:0007669"/>
    <property type="project" value="UniProtKB-KW"/>
</dbReference>
<proteinExistence type="inferred from homology"/>
<dbReference type="InterPro" id="IPR021109">
    <property type="entry name" value="Peptidase_aspartic_dom_sf"/>
</dbReference>
<dbReference type="SUPFAM" id="SSF50630">
    <property type="entry name" value="Acid proteases"/>
    <property type="match status" value="1"/>
</dbReference>
<evidence type="ECO:0000256" key="2">
    <source>
        <dbReference type="RuleBase" id="RU000454"/>
    </source>
</evidence>
<gene>
    <name evidence="4" type="ORF">EAG_01016</name>
</gene>
<accession>E2AZX9</accession>
<feature type="domain" description="Peptidase A1" evidence="3">
    <location>
        <begin position="37"/>
        <end position="263"/>
    </location>
</feature>
<reference evidence="4 5" key="1">
    <citation type="journal article" date="2010" name="Science">
        <title>Genomic comparison of the ants Camponotus floridanus and Harpegnathos saltator.</title>
        <authorList>
            <person name="Bonasio R."/>
            <person name="Zhang G."/>
            <person name="Ye C."/>
            <person name="Mutti N.S."/>
            <person name="Fang X."/>
            <person name="Qin N."/>
            <person name="Donahue G."/>
            <person name="Yang P."/>
            <person name="Li Q."/>
            <person name="Li C."/>
            <person name="Zhang P."/>
            <person name="Huang Z."/>
            <person name="Berger S.L."/>
            <person name="Reinberg D."/>
            <person name="Wang J."/>
            <person name="Liebig J."/>
        </authorList>
    </citation>
    <scope>NUCLEOTIDE SEQUENCE [LARGE SCALE GENOMIC DNA]</scope>
    <source>
        <strain evidence="5">C129</strain>
    </source>
</reference>
<dbReference type="AlphaFoldDB" id="E2AZX9"/>
<dbReference type="OrthoDB" id="7543269at2759"/>
<dbReference type="InterPro" id="IPR001461">
    <property type="entry name" value="Aspartic_peptidase_A1"/>
</dbReference>
<dbReference type="InterPro" id="IPR033121">
    <property type="entry name" value="PEPTIDASE_A1"/>
</dbReference>
<name>E2AZX9_CAMFO</name>
<dbReference type="InParanoid" id="E2AZX9"/>
<sequence length="263" mass="30225">MDFLPFILEKADIKLQKVPSVQNFPSVRLTNIDNVIYYGTISIGIPPQEFKVVFDSGSPYFWIFPKKSTNPVALTRSQYDNTSSNPYIPNNTSFHVLLYRYLDYNVTGFLSTDTVNVANLNVERQTFLKAVNISNEHMLESYLNKSDRKYDGLLGLSYQQTFEPFSVIENMIHQGLMSSGIFSFYLNNIPVGEIKPVFYNMIQQKLVSSGIFSFYLNRNASADFGGKLLFGGSDPAYYEGDFTYIPVTNRKYWQFTIDRFVIF</sequence>
<comment type="similarity">
    <text evidence="1 2">Belongs to the peptidase A1 family.</text>
</comment>
<dbReference type="PROSITE" id="PS00141">
    <property type="entry name" value="ASP_PROTEASE"/>
    <property type="match status" value="1"/>
</dbReference>
<dbReference type="Proteomes" id="UP000000311">
    <property type="component" value="Unassembled WGS sequence"/>
</dbReference>
<organism evidence="5">
    <name type="scientific">Camponotus floridanus</name>
    <name type="common">Florida carpenter ant</name>
    <dbReference type="NCBI Taxonomy" id="104421"/>
    <lineage>
        <taxon>Eukaryota</taxon>
        <taxon>Metazoa</taxon>
        <taxon>Ecdysozoa</taxon>
        <taxon>Arthropoda</taxon>
        <taxon>Hexapoda</taxon>
        <taxon>Insecta</taxon>
        <taxon>Pterygota</taxon>
        <taxon>Neoptera</taxon>
        <taxon>Endopterygota</taxon>
        <taxon>Hymenoptera</taxon>
        <taxon>Apocrita</taxon>
        <taxon>Aculeata</taxon>
        <taxon>Formicoidea</taxon>
        <taxon>Formicidae</taxon>
        <taxon>Formicinae</taxon>
        <taxon>Camponotus</taxon>
    </lineage>
</organism>
<dbReference type="Pfam" id="PF00026">
    <property type="entry name" value="Asp"/>
    <property type="match status" value="2"/>
</dbReference>
<evidence type="ECO:0000313" key="5">
    <source>
        <dbReference type="Proteomes" id="UP000000311"/>
    </source>
</evidence>
<evidence type="ECO:0000259" key="3">
    <source>
        <dbReference type="PROSITE" id="PS51767"/>
    </source>
</evidence>
<evidence type="ECO:0000256" key="1">
    <source>
        <dbReference type="ARBA" id="ARBA00007447"/>
    </source>
</evidence>
<dbReference type="Gene3D" id="2.40.70.10">
    <property type="entry name" value="Acid Proteases"/>
    <property type="match status" value="1"/>
</dbReference>
<dbReference type="InterPro" id="IPR001969">
    <property type="entry name" value="Aspartic_peptidase_AS"/>
</dbReference>
<dbReference type="PROSITE" id="PS51767">
    <property type="entry name" value="PEPTIDASE_A1"/>
    <property type="match status" value="1"/>
</dbReference>
<dbReference type="PRINTS" id="PR00792">
    <property type="entry name" value="PEPSIN"/>
</dbReference>
<evidence type="ECO:0000313" key="4">
    <source>
        <dbReference type="EMBL" id="EFN61010.1"/>
    </source>
</evidence>
<dbReference type="EMBL" id="GL444282">
    <property type="protein sequence ID" value="EFN61010.1"/>
    <property type="molecule type" value="Genomic_DNA"/>
</dbReference>
<keyword evidence="2" id="KW-0064">Aspartyl protease</keyword>
<dbReference type="PANTHER" id="PTHR47966:SF51">
    <property type="entry name" value="BETA-SITE APP-CLEAVING ENZYME, ISOFORM A-RELATED"/>
    <property type="match status" value="1"/>
</dbReference>
<dbReference type="PANTHER" id="PTHR47966">
    <property type="entry name" value="BETA-SITE APP-CLEAVING ENZYME, ISOFORM A-RELATED"/>
    <property type="match status" value="1"/>
</dbReference>